<feature type="compositionally biased region" description="Polar residues" evidence="1">
    <location>
        <begin position="1"/>
        <end position="10"/>
    </location>
</feature>
<evidence type="ECO:0000313" key="2">
    <source>
        <dbReference type="EMBL" id="CAG5126166.1"/>
    </source>
</evidence>
<dbReference type="Proteomes" id="UP000678393">
    <property type="component" value="Unassembled WGS sequence"/>
</dbReference>
<comment type="caution">
    <text evidence="2">The sequence shown here is derived from an EMBL/GenBank/DDBJ whole genome shotgun (WGS) entry which is preliminary data.</text>
</comment>
<gene>
    <name evidence="2" type="ORF">CUNI_LOCUS11724</name>
</gene>
<sequence length="126" mass="14582">MSLTPATNTTRPEDETDMQSGSDYSHSQNLAYLINEVYRSRIIQVVDFGVLISYMPFMNEILPQVYNLRKTNPKEAANIFFEHLKNVEEEGKYQSFVDALRRARYPLLVAALESNEIISNDHEHNQ</sequence>
<protein>
    <submittedName>
        <fullName evidence="2">Uncharacterized protein</fullName>
    </submittedName>
</protein>
<dbReference type="InterPro" id="IPR011029">
    <property type="entry name" value="DEATH-like_dom_sf"/>
</dbReference>
<dbReference type="OrthoDB" id="6089164at2759"/>
<dbReference type="Gene3D" id="1.10.533.10">
    <property type="entry name" value="Death Domain, Fas"/>
    <property type="match status" value="1"/>
</dbReference>
<organism evidence="2 3">
    <name type="scientific">Candidula unifasciata</name>
    <dbReference type="NCBI Taxonomy" id="100452"/>
    <lineage>
        <taxon>Eukaryota</taxon>
        <taxon>Metazoa</taxon>
        <taxon>Spiralia</taxon>
        <taxon>Lophotrochozoa</taxon>
        <taxon>Mollusca</taxon>
        <taxon>Gastropoda</taxon>
        <taxon>Heterobranchia</taxon>
        <taxon>Euthyneura</taxon>
        <taxon>Panpulmonata</taxon>
        <taxon>Eupulmonata</taxon>
        <taxon>Stylommatophora</taxon>
        <taxon>Helicina</taxon>
        <taxon>Helicoidea</taxon>
        <taxon>Geomitridae</taxon>
        <taxon>Candidula</taxon>
    </lineage>
</organism>
<dbReference type="EMBL" id="CAJHNH020002275">
    <property type="protein sequence ID" value="CAG5126166.1"/>
    <property type="molecule type" value="Genomic_DNA"/>
</dbReference>
<dbReference type="AlphaFoldDB" id="A0A8S3ZGG1"/>
<accession>A0A8S3ZGG1</accession>
<name>A0A8S3ZGG1_9EUPU</name>
<keyword evidence="3" id="KW-1185">Reference proteome</keyword>
<evidence type="ECO:0000256" key="1">
    <source>
        <dbReference type="SAM" id="MobiDB-lite"/>
    </source>
</evidence>
<proteinExistence type="predicted"/>
<feature type="region of interest" description="Disordered" evidence="1">
    <location>
        <begin position="1"/>
        <end position="23"/>
    </location>
</feature>
<evidence type="ECO:0000313" key="3">
    <source>
        <dbReference type="Proteomes" id="UP000678393"/>
    </source>
</evidence>
<reference evidence="2" key="1">
    <citation type="submission" date="2021-04" db="EMBL/GenBank/DDBJ databases">
        <authorList>
            <consortium name="Molecular Ecology Group"/>
        </authorList>
    </citation>
    <scope>NUCLEOTIDE SEQUENCE</scope>
</reference>
<feature type="non-terminal residue" evidence="2">
    <location>
        <position position="126"/>
    </location>
</feature>